<dbReference type="SMART" id="SM00034">
    <property type="entry name" value="CLECT"/>
    <property type="match status" value="1"/>
</dbReference>
<dbReference type="EMBL" id="CH963857">
    <property type="protein sequence ID" value="KRF98356.1"/>
    <property type="molecule type" value="Genomic_DNA"/>
</dbReference>
<dbReference type="Gene3D" id="3.10.100.10">
    <property type="entry name" value="Mannose-Binding Protein A, subunit A"/>
    <property type="match status" value="1"/>
</dbReference>
<dbReference type="InterPro" id="IPR001304">
    <property type="entry name" value="C-type_lectin-like"/>
</dbReference>
<dbReference type="PROSITE" id="PS50041">
    <property type="entry name" value="C_TYPE_LECTIN_2"/>
    <property type="match status" value="1"/>
</dbReference>
<accession>A0A0Q9WQ81</accession>
<dbReference type="Proteomes" id="UP000007798">
    <property type="component" value="Unassembled WGS sequence"/>
</dbReference>
<dbReference type="CDD" id="cd00037">
    <property type="entry name" value="CLECT"/>
    <property type="match status" value="1"/>
</dbReference>
<keyword evidence="4" id="KW-1185">Reference proteome</keyword>
<dbReference type="InParanoid" id="A0A0Q9WQ81"/>
<dbReference type="InterPro" id="IPR016187">
    <property type="entry name" value="CTDL_fold"/>
</dbReference>
<evidence type="ECO:0000313" key="4">
    <source>
        <dbReference type="Proteomes" id="UP000007798"/>
    </source>
</evidence>
<dbReference type="KEGG" id="dwi:26530098"/>
<evidence type="ECO:0000313" key="3">
    <source>
        <dbReference type="EMBL" id="KRF98356.1"/>
    </source>
</evidence>
<gene>
    <name evidence="3" type="primary">Dwil\GK28096</name>
    <name evidence="3" type="ORF">Dwil_GK28096</name>
</gene>
<feature type="domain" description="C-type lectin" evidence="2">
    <location>
        <begin position="102"/>
        <end position="222"/>
    </location>
</feature>
<evidence type="ECO:0000259" key="2">
    <source>
        <dbReference type="PROSITE" id="PS50041"/>
    </source>
</evidence>
<name>A0A0Q9WQ81_DROWI</name>
<reference evidence="3 4" key="1">
    <citation type="journal article" date="2007" name="Nature">
        <title>Evolution of genes and genomes on the Drosophila phylogeny.</title>
        <authorList>
            <consortium name="Drosophila 12 Genomes Consortium"/>
            <person name="Clark A.G."/>
            <person name="Eisen M.B."/>
            <person name="Smith D.R."/>
            <person name="Bergman C.M."/>
            <person name="Oliver B."/>
            <person name="Markow T.A."/>
            <person name="Kaufman T.C."/>
            <person name="Kellis M."/>
            <person name="Gelbart W."/>
            <person name="Iyer V.N."/>
            <person name="Pollard D.A."/>
            <person name="Sackton T.B."/>
            <person name="Larracuente A.M."/>
            <person name="Singh N.D."/>
            <person name="Abad J.P."/>
            <person name="Abt D.N."/>
            <person name="Adryan B."/>
            <person name="Aguade M."/>
            <person name="Akashi H."/>
            <person name="Anderson W.W."/>
            <person name="Aquadro C.F."/>
            <person name="Ardell D.H."/>
            <person name="Arguello R."/>
            <person name="Artieri C.G."/>
            <person name="Barbash D.A."/>
            <person name="Barker D."/>
            <person name="Barsanti P."/>
            <person name="Batterham P."/>
            <person name="Batzoglou S."/>
            <person name="Begun D."/>
            <person name="Bhutkar A."/>
            <person name="Blanco E."/>
            <person name="Bosak S.A."/>
            <person name="Bradley R.K."/>
            <person name="Brand A.D."/>
            <person name="Brent M.R."/>
            <person name="Brooks A.N."/>
            <person name="Brown R.H."/>
            <person name="Butlin R.K."/>
            <person name="Caggese C."/>
            <person name="Calvi B.R."/>
            <person name="Bernardo de Carvalho A."/>
            <person name="Caspi A."/>
            <person name="Castrezana S."/>
            <person name="Celniker S.E."/>
            <person name="Chang J.L."/>
            <person name="Chapple C."/>
            <person name="Chatterji S."/>
            <person name="Chinwalla A."/>
            <person name="Civetta A."/>
            <person name="Clifton S.W."/>
            <person name="Comeron J.M."/>
            <person name="Costello J.C."/>
            <person name="Coyne J.A."/>
            <person name="Daub J."/>
            <person name="David R.G."/>
            <person name="Delcher A.L."/>
            <person name="Delehaunty K."/>
            <person name="Do C.B."/>
            <person name="Ebling H."/>
            <person name="Edwards K."/>
            <person name="Eickbush T."/>
            <person name="Evans J.D."/>
            <person name="Filipski A."/>
            <person name="Findeiss S."/>
            <person name="Freyhult E."/>
            <person name="Fulton L."/>
            <person name="Fulton R."/>
            <person name="Garcia A.C."/>
            <person name="Gardiner A."/>
            <person name="Garfield D.A."/>
            <person name="Garvin B.E."/>
            <person name="Gibson G."/>
            <person name="Gilbert D."/>
            <person name="Gnerre S."/>
            <person name="Godfrey J."/>
            <person name="Good R."/>
            <person name="Gotea V."/>
            <person name="Gravely B."/>
            <person name="Greenberg A.J."/>
            <person name="Griffiths-Jones S."/>
            <person name="Gross S."/>
            <person name="Guigo R."/>
            <person name="Gustafson E.A."/>
            <person name="Haerty W."/>
            <person name="Hahn M.W."/>
            <person name="Halligan D.L."/>
            <person name="Halpern A.L."/>
            <person name="Halter G.M."/>
            <person name="Han M.V."/>
            <person name="Heger A."/>
            <person name="Hillier L."/>
            <person name="Hinrichs A.S."/>
            <person name="Holmes I."/>
            <person name="Hoskins R.A."/>
            <person name="Hubisz M.J."/>
            <person name="Hultmark D."/>
            <person name="Huntley M.A."/>
            <person name="Jaffe D.B."/>
            <person name="Jagadeeshan S."/>
            <person name="Jeck W.R."/>
            <person name="Johnson J."/>
            <person name="Jones C.D."/>
            <person name="Jordan W.C."/>
            <person name="Karpen G.H."/>
            <person name="Kataoka E."/>
            <person name="Keightley P.D."/>
            <person name="Kheradpour P."/>
            <person name="Kirkness E.F."/>
            <person name="Koerich L.B."/>
            <person name="Kristiansen K."/>
            <person name="Kudrna D."/>
            <person name="Kulathinal R.J."/>
            <person name="Kumar S."/>
            <person name="Kwok R."/>
            <person name="Lander E."/>
            <person name="Langley C.H."/>
            <person name="Lapoint R."/>
            <person name="Lazzaro B.P."/>
            <person name="Lee S.J."/>
            <person name="Levesque L."/>
            <person name="Li R."/>
            <person name="Lin C.F."/>
            <person name="Lin M.F."/>
            <person name="Lindblad-Toh K."/>
            <person name="Llopart A."/>
            <person name="Long M."/>
            <person name="Low L."/>
            <person name="Lozovsky E."/>
            <person name="Lu J."/>
            <person name="Luo M."/>
            <person name="Machado C.A."/>
            <person name="Makalowski W."/>
            <person name="Marzo M."/>
            <person name="Matsuda M."/>
            <person name="Matzkin L."/>
            <person name="McAllister B."/>
            <person name="McBride C.S."/>
            <person name="McKernan B."/>
            <person name="McKernan K."/>
            <person name="Mendez-Lago M."/>
            <person name="Minx P."/>
            <person name="Mollenhauer M.U."/>
            <person name="Montooth K."/>
            <person name="Mount S.M."/>
            <person name="Mu X."/>
            <person name="Myers E."/>
            <person name="Negre B."/>
            <person name="Newfeld S."/>
            <person name="Nielsen R."/>
            <person name="Noor M.A."/>
            <person name="O'Grady P."/>
            <person name="Pachter L."/>
            <person name="Papaceit M."/>
            <person name="Parisi M.J."/>
            <person name="Parisi M."/>
            <person name="Parts L."/>
            <person name="Pedersen J.S."/>
            <person name="Pesole G."/>
            <person name="Phillippy A.M."/>
            <person name="Ponting C.P."/>
            <person name="Pop M."/>
            <person name="Porcelli D."/>
            <person name="Powell J.R."/>
            <person name="Prohaska S."/>
            <person name="Pruitt K."/>
            <person name="Puig M."/>
            <person name="Quesneville H."/>
            <person name="Ram K.R."/>
            <person name="Rand D."/>
            <person name="Rasmussen M.D."/>
            <person name="Reed L.K."/>
            <person name="Reenan R."/>
            <person name="Reily A."/>
            <person name="Remington K.A."/>
            <person name="Rieger T.T."/>
            <person name="Ritchie M.G."/>
            <person name="Robin C."/>
            <person name="Rogers Y.H."/>
            <person name="Rohde C."/>
            <person name="Rozas J."/>
            <person name="Rubenfield M.J."/>
            <person name="Ruiz A."/>
            <person name="Russo S."/>
            <person name="Salzberg S.L."/>
            <person name="Sanchez-Gracia A."/>
            <person name="Saranga D.J."/>
            <person name="Sato H."/>
            <person name="Schaeffer S.W."/>
            <person name="Schatz M.C."/>
            <person name="Schlenke T."/>
            <person name="Schwartz R."/>
            <person name="Segarra C."/>
            <person name="Singh R.S."/>
            <person name="Sirot L."/>
            <person name="Sirota M."/>
            <person name="Sisneros N.B."/>
            <person name="Smith C.D."/>
            <person name="Smith T.F."/>
            <person name="Spieth J."/>
            <person name="Stage D.E."/>
            <person name="Stark A."/>
            <person name="Stephan W."/>
            <person name="Strausberg R.L."/>
            <person name="Strempel S."/>
            <person name="Sturgill D."/>
            <person name="Sutton G."/>
            <person name="Sutton G.G."/>
            <person name="Tao W."/>
            <person name="Teichmann S."/>
            <person name="Tobari Y.N."/>
            <person name="Tomimura Y."/>
            <person name="Tsolas J.M."/>
            <person name="Valente V.L."/>
            <person name="Venter E."/>
            <person name="Venter J.C."/>
            <person name="Vicario S."/>
            <person name="Vieira F.G."/>
            <person name="Vilella A.J."/>
            <person name="Villasante A."/>
            <person name="Walenz B."/>
            <person name="Wang J."/>
            <person name="Wasserman M."/>
            <person name="Watts T."/>
            <person name="Wilson D."/>
            <person name="Wilson R.K."/>
            <person name="Wing R.A."/>
            <person name="Wolfner M.F."/>
            <person name="Wong A."/>
            <person name="Wong G.K."/>
            <person name="Wu C.I."/>
            <person name="Wu G."/>
            <person name="Yamamoto D."/>
            <person name="Yang H.P."/>
            <person name="Yang S.P."/>
            <person name="Yorke J.A."/>
            <person name="Yoshida K."/>
            <person name="Zdobnov E."/>
            <person name="Zhang P."/>
            <person name="Zhang Y."/>
            <person name="Zimin A.V."/>
            <person name="Baldwin J."/>
            <person name="Abdouelleil A."/>
            <person name="Abdulkadir J."/>
            <person name="Abebe A."/>
            <person name="Abera B."/>
            <person name="Abreu J."/>
            <person name="Acer S.C."/>
            <person name="Aftuck L."/>
            <person name="Alexander A."/>
            <person name="An P."/>
            <person name="Anderson E."/>
            <person name="Anderson S."/>
            <person name="Arachi H."/>
            <person name="Azer M."/>
            <person name="Bachantsang P."/>
            <person name="Barry A."/>
            <person name="Bayul T."/>
            <person name="Berlin A."/>
            <person name="Bessette D."/>
            <person name="Bloom T."/>
            <person name="Blye J."/>
            <person name="Boguslavskiy L."/>
            <person name="Bonnet C."/>
            <person name="Boukhgalter B."/>
            <person name="Bourzgui I."/>
            <person name="Brown A."/>
            <person name="Cahill P."/>
            <person name="Channer S."/>
            <person name="Cheshatsang Y."/>
            <person name="Chuda L."/>
            <person name="Citroen M."/>
            <person name="Collymore A."/>
            <person name="Cooke P."/>
            <person name="Costello M."/>
            <person name="D'Aco K."/>
            <person name="Daza R."/>
            <person name="De Haan G."/>
            <person name="DeGray S."/>
            <person name="DeMaso C."/>
            <person name="Dhargay N."/>
            <person name="Dooley K."/>
            <person name="Dooley E."/>
            <person name="Doricent M."/>
            <person name="Dorje P."/>
            <person name="Dorjee K."/>
            <person name="Dupes A."/>
            <person name="Elong R."/>
            <person name="Falk J."/>
            <person name="Farina A."/>
            <person name="Faro S."/>
            <person name="Ferguson D."/>
            <person name="Fisher S."/>
            <person name="Foley C.D."/>
            <person name="Franke A."/>
            <person name="Friedrich D."/>
            <person name="Gadbois L."/>
            <person name="Gearin G."/>
            <person name="Gearin C.R."/>
            <person name="Giannoukos G."/>
            <person name="Goode T."/>
            <person name="Graham J."/>
            <person name="Grandbois E."/>
            <person name="Grewal S."/>
            <person name="Gyaltsen K."/>
            <person name="Hafez N."/>
            <person name="Hagos B."/>
            <person name="Hall J."/>
            <person name="Henson C."/>
            <person name="Hollinger A."/>
            <person name="Honan T."/>
            <person name="Huard M.D."/>
            <person name="Hughes L."/>
            <person name="Hurhula B."/>
            <person name="Husby M.E."/>
            <person name="Kamat A."/>
            <person name="Kanga B."/>
            <person name="Kashin S."/>
            <person name="Khazanovich D."/>
            <person name="Kisner P."/>
            <person name="Lance K."/>
            <person name="Lara M."/>
            <person name="Lee W."/>
            <person name="Lennon N."/>
            <person name="Letendre F."/>
            <person name="LeVine R."/>
            <person name="Lipovsky A."/>
            <person name="Liu X."/>
            <person name="Liu J."/>
            <person name="Liu S."/>
            <person name="Lokyitsang T."/>
            <person name="Lokyitsang Y."/>
            <person name="Lubonja R."/>
            <person name="Lui A."/>
            <person name="MacDonald P."/>
            <person name="Magnisalis V."/>
            <person name="Maru K."/>
            <person name="Matthews C."/>
            <person name="McCusker W."/>
            <person name="McDonough S."/>
            <person name="Mehta T."/>
            <person name="Meldrim J."/>
            <person name="Meneus L."/>
            <person name="Mihai O."/>
            <person name="Mihalev A."/>
            <person name="Mihova T."/>
            <person name="Mittelman R."/>
            <person name="Mlenga V."/>
            <person name="Montmayeur A."/>
            <person name="Mulrain L."/>
            <person name="Navidi A."/>
            <person name="Naylor J."/>
            <person name="Negash T."/>
            <person name="Nguyen T."/>
            <person name="Nguyen N."/>
            <person name="Nicol R."/>
            <person name="Norbu C."/>
            <person name="Norbu N."/>
            <person name="Novod N."/>
            <person name="O'Neill B."/>
            <person name="Osman S."/>
            <person name="Markiewicz E."/>
            <person name="Oyono O.L."/>
            <person name="Patti C."/>
            <person name="Phunkhang P."/>
            <person name="Pierre F."/>
            <person name="Priest M."/>
            <person name="Raghuraman S."/>
            <person name="Rege F."/>
            <person name="Reyes R."/>
            <person name="Rise C."/>
            <person name="Rogov P."/>
            <person name="Ross K."/>
            <person name="Ryan E."/>
            <person name="Settipalli S."/>
            <person name="Shea T."/>
            <person name="Sherpa N."/>
            <person name="Shi L."/>
            <person name="Shih D."/>
            <person name="Sparrow T."/>
            <person name="Spaulding J."/>
            <person name="Stalker J."/>
            <person name="Stange-Thomann N."/>
            <person name="Stavropoulos S."/>
            <person name="Stone C."/>
            <person name="Strader C."/>
            <person name="Tesfaye S."/>
            <person name="Thomson T."/>
            <person name="Thoulutsang Y."/>
            <person name="Thoulutsang D."/>
            <person name="Topham K."/>
            <person name="Topping I."/>
            <person name="Tsamla T."/>
            <person name="Vassiliev H."/>
            <person name="Vo A."/>
            <person name="Wangchuk T."/>
            <person name="Wangdi T."/>
            <person name="Weiand M."/>
            <person name="Wilkinson J."/>
            <person name="Wilson A."/>
            <person name="Yadav S."/>
            <person name="Young G."/>
            <person name="Yu Q."/>
            <person name="Zembek L."/>
            <person name="Zhong D."/>
            <person name="Zimmer A."/>
            <person name="Zwirko Z."/>
            <person name="Jaffe D.B."/>
            <person name="Alvarez P."/>
            <person name="Brockman W."/>
            <person name="Butler J."/>
            <person name="Chin C."/>
            <person name="Gnerre S."/>
            <person name="Grabherr M."/>
            <person name="Kleber M."/>
            <person name="Mauceli E."/>
            <person name="MacCallum I."/>
        </authorList>
    </citation>
    <scope>NUCLEOTIDE SEQUENCE [LARGE SCALE GENOMIC DNA]</scope>
    <source>
        <strain evidence="4">Tucson 14030-0811.24</strain>
    </source>
</reference>
<dbReference type="PANTHER" id="PTHR22803">
    <property type="entry name" value="MANNOSE, PHOSPHOLIPASE, LECTIN RECEPTOR RELATED"/>
    <property type="match status" value="1"/>
</dbReference>
<dbReference type="OrthoDB" id="6430060at2759"/>
<evidence type="ECO:0000256" key="1">
    <source>
        <dbReference type="SAM" id="Coils"/>
    </source>
</evidence>
<sequence length="230" mass="27285">MFKRLEACETLNPPYAYGKLNKIDNQLSQQLELMLRKIDALEIFKPSYCDNRIDKIEHLTDTVSELKKEVEMLRTHEENMKATVEDLKHQFRLLERPNFQKIGLKYYYIESSKDLTWLQAQQKCSKWGGHLASLQSETEWKNLKSKLKGKDFWIDINDIGKEGTYMSATNNKPAKYFQWKDTEPTNRNPYNSKDEDCVELREDFSYQMNDRSCDDKISFICESDTEKFNN</sequence>
<dbReference type="SUPFAM" id="SSF56436">
    <property type="entry name" value="C-type lectin-like"/>
    <property type="match status" value="1"/>
</dbReference>
<dbReference type="AlphaFoldDB" id="A0A0Q9WQ81"/>
<proteinExistence type="predicted"/>
<keyword evidence="1" id="KW-0175">Coiled coil</keyword>
<dbReference type="InterPro" id="IPR050111">
    <property type="entry name" value="C-type_lectin/snaclec_domain"/>
</dbReference>
<feature type="coiled-coil region" evidence="1">
    <location>
        <begin position="56"/>
        <end position="83"/>
    </location>
</feature>
<organism evidence="3 4">
    <name type="scientific">Drosophila willistoni</name>
    <name type="common">Fruit fly</name>
    <dbReference type="NCBI Taxonomy" id="7260"/>
    <lineage>
        <taxon>Eukaryota</taxon>
        <taxon>Metazoa</taxon>
        <taxon>Ecdysozoa</taxon>
        <taxon>Arthropoda</taxon>
        <taxon>Hexapoda</taxon>
        <taxon>Insecta</taxon>
        <taxon>Pterygota</taxon>
        <taxon>Neoptera</taxon>
        <taxon>Endopterygota</taxon>
        <taxon>Diptera</taxon>
        <taxon>Brachycera</taxon>
        <taxon>Muscomorpha</taxon>
        <taxon>Ephydroidea</taxon>
        <taxon>Drosophilidae</taxon>
        <taxon>Drosophila</taxon>
        <taxon>Sophophora</taxon>
    </lineage>
</organism>
<dbReference type="SMR" id="A0A0Q9WQ81"/>
<dbReference type="InterPro" id="IPR016186">
    <property type="entry name" value="C-type_lectin-like/link_sf"/>
</dbReference>
<protein>
    <recommendedName>
        <fullName evidence="2">C-type lectin domain-containing protein</fullName>
    </recommendedName>
</protein>
<dbReference type="Pfam" id="PF00059">
    <property type="entry name" value="Lectin_C"/>
    <property type="match status" value="1"/>
</dbReference>